<name>A0A100W5Y2_9MYCO</name>
<dbReference type="STRING" id="146020.RMCB_6295"/>
<evidence type="ECO:0000313" key="1">
    <source>
        <dbReference type="EMBL" id="GAS92199.1"/>
    </source>
</evidence>
<evidence type="ECO:0000313" key="2">
    <source>
        <dbReference type="Proteomes" id="UP000069620"/>
    </source>
</evidence>
<gene>
    <name evidence="1" type="ORF">RMCB_6295</name>
</gene>
<dbReference type="Proteomes" id="UP000069620">
    <property type="component" value="Unassembled WGS sequence"/>
</dbReference>
<dbReference type="SUPFAM" id="SSF52777">
    <property type="entry name" value="CoA-dependent acyltransferases"/>
    <property type="match status" value="1"/>
</dbReference>
<reference evidence="2" key="1">
    <citation type="journal article" date="2016" name="Genome Announc.">
        <title>Draft Genome Sequences of Five Rapidly Growing Mycobacterium Species, M. thermoresistibile, M. fortuitum subsp. acetamidolyticum, M. canariasense, M. brisbanense, and M. novocastrense.</title>
        <authorList>
            <person name="Katahira K."/>
            <person name="Ogura Y."/>
            <person name="Gotoh Y."/>
            <person name="Hayashi T."/>
        </authorList>
    </citation>
    <scope>NUCLEOTIDE SEQUENCE [LARGE SCALE GENOMIC DNA]</scope>
    <source>
        <strain evidence="2">JCM15654</strain>
    </source>
</reference>
<comment type="caution">
    <text evidence="1">The sequence shown here is derived from an EMBL/GenBank/DDBJ whole genome shotgun (WGS) entry which is preliminary data.</text>
</comment>
<protein>
    <submittedName>
        <fullName evidence="1">Phenolpthiocerol synthesis type-i polyketide synthase ppse</fullName>
    </submittedName>
</protein>
<sequence>MILMVAPLLHPGTTSWFSDYPTATPSRESDLATMTSALDYVLGAELAGASAAMGSSAEAMLLAALGRTVARTIGEGVLDVDVDGATVHRASVACSAHRSLSGYDLLTTVSRAAPSHERSCADVQFSYDEADRGSTTRTGYLLSLHVHPDSGTGVQLEWTYDTRAFDPATVAELTEQFPFALIEVTSG</sequence>
<dbReference type="Gene3D" id="3.30.559.30">
    <property type="entry name" value="Nonribosomal peptide synthetase, condensation domain"/>
    <property type="match status" value="1"/>
</dbReference>
<reference evidence="2" key="2">
    <citation type="submission" date="2016-02" db="EMBL/GenBank/DDBJ databases">
        <title>Draft genome sequence of five rapidly growing Mycobacterium species.</title>
        <authorList>
            <person name="Katahira K."/>
            <person name="Gotou Y."/>
            <person name="Iida K."/>
            <person name="Ogura Y."/>
            <person name="Hayashi T."/>
        </authorList>
    </citation>
    <scope>NUCLEOTIDE SEQUENCE [LARGE SCALE GENOMIC DNA]</scope>
    <source>
        <strain evidence="2">JCM15654</strain>
    </source>
</reference>
<dbReference type="EMBL" id="BCSX01000053">
    <property type="protein sequence ID" value="GAS92199.1"/>
    <property type="molecule type" value="Genomic_DNA"/>
</dbReference>
<keyword evidence="2" id="KW-1185">Reference proteome</keyword>
<proteinExistence type="predicted"/>
<accession>A0A100W5Y2</accession>
<dbReference type="AlphaFoldDB" id="A0A100W5Y2"/>
<organism evidence="1 2">
    <name type="scientific">Mycolicibacterium brisbanense</name>
    <dbReference type="NCBI Taxonomy" id="146020"/>
    <lineage>
        <taxon>Bacteria</taxon>
        <taxon>Bacillati</taxon>
        <taxon>Actinomycetota</taxon>
        <taxon>Actinomycetes</taxon>
        <taxon>Mycobacteriales</taxon>
        <taxon>Mycobacteriaceae</taxon>
        <taxon>Mycolicibacterium</taxon>
    </lineage>
</organism>